<dbReference type="PANTHER" id="PTHR42891">
    <property type="entry name" value="D-GLYCERO-BETA-D-MANNO-HEPTOSE-1,7-BISPHOSPHATE 7-PHOSPHATASE"/>
    <property type="match status" value="1"/>
</dbReference>
<dbReference type="PANTHER" id="PTHR42891:SF1">
    <property type="entry name" value="D-GLYCERO-BETA-D-MANNO-HEPTOSE-1,7-BISPHOSPHATE 7-PHOSPHATASE"/>
    <property type="match status" value="1"/>
</dbReference>
<protein>
    <submittedName>
        <fullName evidence="1">Uncharacterized protein</fullName>
    </submittedName>
</protein>
<dbReference type="InterPro" id="IPR004446">
    <property type="entry name" value="Heptose_bisP_phosphatase"/>
</dbReference>
<accession>A0A455T4J1</accession>
<dbReference type="SUPFAM" id="SSF56784">
    <property type="entry name" value="HAD-like"/>
    <property type="match status" value="1"/>
</dbReference>
<dbReference type="Gene3D" id="3.40.50.1000">
    <property type="entry name" value="HAD superfamily/HAD-like"/>
    <property type="match status" value="1"/>
</dbReference>
<dbReference type="GO" id="GO:0016791">
    <property type="term" value="F:phosphatase activity"/>
    <property type="evidence" value="ECO:0007669"/>
    <property type="project" value="InterPro"/>
</dbReference>
<dbReference type="EMBL" id="AP019377">
    <property type="protein sequence ID" value="BBH92314.1"/>
    <property type="molecule type" value="Genomic_DNA"/>
</dbReference>
<name>A0A455T4J1_9CHLR</name>
<reference evidence="1" key="1">
    <citation type="submission" date="2018-12" db="EMBL/GenBank/DDBJ databases">
        <title>Novel natural products biosynthetic potential of the class Ktedonobacteria.</title>
        <authorList>
            <person name="Zheng Y."/>
            <person name="Saitou A."/>
            <person name="Wang C.M."/>
            <person name="Toyoda A."/>
            <person name="Minakuchi Y."/>
            <person name="Sekiguchi Y."/>
            <person name="Ueda K."/>
            <person name="Takano H."/>
            <person name="Sakai Y."/>
            <person name="Yokota A."/>
            <person name="Yabe S."/>
        </authorList>
    </citation>
    <scope>NUCLEOTIDE SEQUENCE</scope>
    <source>
        <strain evidence="1">A3-2</strain>
    </source>
</reference>
<evidence type="ECO:0000313" key="1">
    <source>
        <dbReference type="EMBL" id="BBH92314.1"/>
    </source>
</evidence>
<organism evidence="1">
    <name type="scientific">Thermogemmatispora argillosa</name>
    <dbReference type="NCBI Taxonomy" id="2045280"/>
    <lineage>
        <taxon>Bacteria</taxon>
        <taxon>Bacillati</taxon>
        <taxon>Chloroflexota</taxon>
        <taxon>Ktedonobacteria</taxon>
        <taxon>Thermogemmatisporales</taxon>
        <taxon>Thermogemmatisporaceae</taxon>
        <taxon>Thermogemmatispora</taxon>
    </lineage>
</organism>
<dbReference type="GO" id="GO:0005975">
    <property type="term" value="P:carbohydrate metabolic process"/>
    <property type="evidence" value="ECO:0007669"/>
    <property type="project" value="InterPro"/>
</dbReference>
<gene>
    <name evidence="1" type="ORF">KTA_05130</name>
</gene>
<proteinExistence type="predicted"/>
<sequence>MLICAAGCARAGILLESIYFCPHHPEGTVPALAFRSHCRKPQPGLLLQAAANLDLGLAQPWLVGDILVNCLTASCTHRESFVSSVSGEEALHEALTLFVAGEGQELARQQQDAAR</sequence>
<dbReference type="InterPro" id="IPR023214">
    <property type="entry name" value="HAD_sf"/>
</dbReference>
<dbReference type="InterPro" id="IPR036412">
    <property type="entry name" value="HAD-like_sf"/>
</dbReference>
<dbReference type="AlphaFoldDB" id="A0A455T4J1"/>